<keyword evidence="4 7" id="KW-0520">NAD</keyword>
<sequence length="437" mass="48407">MLKTSSDRQAVWSIWLKKDDHKVQAMEDTDQKGFGSHGKSLQRHNHPTFSTQNQHRLIQSRDGSDRVQTKEGLTIILMKGNIQDVVVNTVGLDLLLHSGAVSNAILKAAGPRLQDLINEQGPTGSAAEGAVIITDGCNLKSKLVFHTIAPKWDQGKGAAQKAVTGDITKETTDVIVNSSNSSFSLKSGTLTSIYDYTLGNIANNSKHKAEANEGMIMTKPGNLQCKKIIHLVNQTDTKKIQQSVEGALKMCTQNNFTSISLPAIGTGKLQKQRRERACEVLKGDLSLYHIDVLKLFEETCKKSVLKIERIQNKSLWGGFQIKKKDMEARNGHQNNERKLFHGACHTTIDKINELGFNRSYAGKNAALYGDGTYFAVNAEYSAIDKYSKPDPQGQKYMYLLPPSINLYDSVTDGVSPPSMFIIFHDSQAYPEYLITFK</sequence>
<keyword evidence="5" id="KW-0539">Nucleus</keyword>
<feature type="region of interest" description="Disordered" evidence="8">
    <location>
        <begin position="31"/>
        <end position="64"/>
    </location>
</feature>
<evidence type="ECO:0000256" key="5">
    <source>
        <dbReference type="ARBA" id="ARBA00023242"/>
    </source>
</evidence>
<evidence type="ECO:0000256" key="3">
    <source>
        <dbReference type="ARBA" id="ARBA00022679"/>
    </source>
</evidence>
<reference evidence="11" key="1">
    <citation type="submission" date="2025-08" db="UniProtKB">
        <authorList>
            <consortium name="Ensembl"/>
        </authorList>
    </citation>
    <scope>IDENTIFICATION</scope>
</reference>
<feature type="domain" description="Macro" evidence="10">
    <location>
        <begin position="147"/>
        <end position="304"/>
    </location>
</feature>
<dbReference type="Gene3D" id="3.90.228.10">
    <property type="match status" value="1"/>
</dbReference>
<dbReference type="SUPFAM" id="SSF52949">
    <property type="entry name" value="Macro domain-like"/>
    <property type="match status" value="2"/>
</dbReference>
<dbReference type="Proteomes" id="UP000694557">
    <property type="component" value="Unassembled WGS sequence"/>
</dbReference>
<dbReference type="GO" id="GO:0003714">
    <property type="term" value="F:transcription corepressor activity"/>
    <property type="evidence" value="ECO:0007669"/>
    <property type="project" value="TreeGrafter"/>
</dbReference>
<dbReference type="PANTHER" id="PTHR14453:SF89">
    <property type="entry name" value="PROTEIN MONO-ADP-RIBOSYLTRANSFERASE PARP14"/>
    <property type="match status" value="1"/>
</dbReference>
<dbReference type="SMART" id="SM00506">
    <property type="entry name" value="A1pp"/>
    <property type="match status" value="1"/>
</dbReference>
<evidence type="ECO:0000256" key="2">
    <source>
        <dbReference type="ARBA" id="ARBA00022676"/>
    </source>
</evidence>
<evidence type="ECO:0000313" key="11">
    <source>
        <dbReference type="Ensembl" id="ENSOKIP00005108460.1"/>
    </source>
</evidence>
<feature type="domain" description="PARP catalytic" evidence="9">
    <location>
        <begin position="263"/>
        <end position="437"/>
    </location>
</feature>
<dbReference type="GO" id="GO:1990404">
    <property type="term" value="F:NAD+-protein mono-ADP-ribosyltransferase activity"/>
    <property type="evidence" value="ECO:0007669"/>
    <property type="project" value="TreeGrafter"/>
</dbReference>
<dbReference type="Ensembl" id="ENSOKIT00005116210.1">
    <property type="protein sequence ID" value="ENSOKIP00005108460.1"/>
    <property type="gene ID" value="ENSOKIG00005047509.1"/>
</dbReference>
<dbReference type="Gene3D" id="3.40.220.10">
    <property type="entry name" value="Leucine Aminopeptidase, subunit E, domain 1"/>
    <property type="match status" value="2"/>
</dbReference>
<dbReference type="InterPro" id="IPR052056">
    <property type="entry name" value="Mono-ARTD/PARP"/>
</dbReference>
<dbReference type="EC" id="2.4.2.-" evidence="7"/>
<dbReference type="PROSITE" id="PS51059">
    <property type="entry name" value="PARP_CATALYTIC"/>
    <property type="match status" value="1"/>
</dbReference>
<keyword evidence="12" id="KW-1185">Reference proteome</keyword>
<dbReference type="AlphaFoldDB" id="A0A8C7N7U3"/>
<comment type="similarity">
    <text evidence="6">Belongs to the ARTD/PARP family.</text>
</comment>
<accession>A0A8C7N7U3</accession>
<evidence type="ECO:0000256" key="8">
    <source>
        <dbReference type="SAM" id="MobiDB-lite"/>
    </source>
</evidence>
<name>A0A8C7N7U3_ONCKI</name>
<dbReference type="InterPro" id="IPR002589">
    <property type="entry name" value="Macro_dom"/>
</dbReference>
<dbReference type="GeneTree" id="ENSGT00940000154311"/>
<evidence type="ECO:0000256" key="6">
    <source>
        <dbReference type="ARBA" id="ARBA00024347"/>
    </source>
</evidence>
<proteinExistence type="inferred from homology"/>
<dbReference type="InterPro" id="IPR012317">
    <property type="entry name" value="Poly(ADP-ribose)pol_cat_dom"/>
</dbReference>
<protein>
    <recommendedName>
        <fullName evidence="7">Poly [ADP-ribose] polymerase</fullName>
        <shortName evidence="7">PARP</shortName>
        <ecNumber evidence="7">2.4.2.-</ecNumber>
    </recommendedName>
</protein>
<dbReference type="GO" id="GO:0070212">
    <property type="term" value="P:protein poly-ADP-ribosylation"/>
    <property type="evidence" value="ECO:0007669"/>
    <property type="project" value="TreeGrafter"/>
</dbReference>
<dbReference type="GO" id="GO:0003950">
    <property type="term" value="F:NAD+ poly-ADP-ribosyltransferase activity"/>
    <property type="evidence" value="ECO:0007669"/>
    <property type="project" value="UniProtKB-UniRule"/>
</dbReference>
<dbReference type="Pfam" id="PF01661">
    <property type="entry name" value="Macro"/>
    <property type="match status" value="2"/>
</dbReference>
<keyword evidence="2 7" id="KW-0328">Glycosyltransferase</keyword>
<evidence type="ECO:0000259" key="10">
    <source>
        <dbReference type="PROSITE" id="PS51154"/>
    </source>
</evidence>
<feature type="compositionally biased region" description="Polar residues" evidence="8">
    <location>
        <begin position="47"/>
        <end position="57"/>
    </location>
</feature>
<reference evidence="11" key="2">
    <citation type="submission" date="2025-09" db="UniProtKB">
        <authorList>
            <consortium name="Ensembl"/>
        </authorList>
    </citation>
    <scope>IDENTIFICATION</scope>
</reference>
<dbReference type="GO" id="GO:0005737">
    <property type="term" value="C:cytoplasm"/>
    <property type="evidence" value="ECO:0007669"/>
    <property type="project" value="TreeGrafter"/>
</dbReference>
<evidence type="ECO:0000256" key="7">
    <source>
        <dbReference type="RuleBase" id="RU362114"/>
    </source>
</evidence>
<keyword evidence="3 7" id="KW-0808">Transferase</keyword>
<organism evidence="11 12">
    <name type="scientific">Oncorhynchus kisutch</name>
    <name type="common">Coho salmon</name>
    <name type="synonym">Salmo kisutch</name>
    <dbReference type="NCBI Taxonomy" id="8019"/>
    <lineage>
        <taxon>Eukaryota</taxon>
        <taxon>Metazoa</taxon>
        <taxon>Chordata</taxon>
        <taxon>Craniata</taxon>
        <taxon>Vertebrata</taxon>
        <taxon>Euteleostomi</taxon>
        <taxon>Actinopterygii</taxon>
        <taxon>Neopterygii</taxon>
        <taxon>Teleostei</taxon>
        <taxon>Protacanthopterygii</taxon>
        <taxon>Salmoniformes</taxon>
        <taxon>Salmonidae</taxon>
        <taxon>Salmoninae</taxon>
        <taxon>Oncorhynchus</taxon>
    </lineage>
</organism>
<comment type="subcellular location">
    <subcellularLocation>
        <location evidence="1">Nucleus</location>
    </subcellularLocation>
</comment>
<evidence type="ECO:0000256" key="4">
    <source>
        <dbReference type="ARBA" id="ARBA00023027"/>
    </source>
</evidence>
<dbReference type="GO" id="GO:0005634">
    <property type="term" value="C:nucleus"/>
    <property type="evidence" value="ECO:0007669"/>
    <property type="project" value="UniProtKB-SubCell"/>
</dbReference>
<dbReference type="InterPro" id="IPR043472">
    <property type="entry name" value="Macro_dom-like"/>
</dbReference>
<dbReference type="PROSITE" id="PS51154">
    <property type="entry name" value="MACRO"/>
    <property type="match status" value="1"/>
</dbReference>
<dbReference type="PANTHER" id="PTHR14453">
    <property type="entry name" value="PARP/ZINC FINGER CCCH TYPE DOMAIN CONTAINING PROTEIN"/>
    <property type="match status" value="1"/>
</dbReference>
<evidence type="ECO:0000313" key="12">
    <source>
        <dbReference type="Proteomes" id="UP000694557"/>
    </source>
</evidence>
<evidence type="ECO:0000259" key="9">
    <source>
        <dbReference type="PROSITE" id="PS51059"/>
    </source>
</evidence>
<dbReference type="SUPFAM" id="SSF56399">
    <property type="entry name" value="ADP-ribosylation"/>
    <property type="match status" value="1"/>
</dbReference>
<dbReference type="Pfam" id="PF00644">
    <property type="entry name" value="PARP"/>
    <property type="match status" value="1"/>
</dbReference>
<evidence type="ECO:0000256" key="1">
    <source>
        <dbReference type="ARBA" id="ARBA00004123"/>
    </source>
</evidence>
<dbReference type="GO" id="GO:0010629">
    <property type="term" value="P:negative regulation of gene expression"/>
    <property type="evidence" value="ECO:0007669"/>
    <property type="project" value="TreeGrafter"/>
</dbReference>